<proteinExistence type="predicted"/>
<dbReference type="AlphaFoldDB" id="A0A7C1I3K8"/>
<evidence type="ECO:0000313" key="2">
    <source>
        <dbReference type="EMBL" id="HDS10305.1"/>
    </source>
</evidence>
<evidence type="ECO:0000256" key="1">
    <source>
        <dbReference type="SAM" id="Phobius"/>
    </source>
</evidence>
<accession>A0A7C1I3K8</accession>
<feature type="transmembrane region" description="Helical" evidence="1">
    <location>
        <begin position="7"/>
        <end position="31"/>
    </location>
</feature>
<keyword evidence="1" id="KW-1133">Transmembrane helix</keyword>
<sequence length="72" mass="7812">MGKPLWFTITYTLIGLIGGWKLLSIILDYLYKPSLTGLDALVLIAVFALSVVSIHIGLAGALSTILLLRGRR</sequence>
<comment type="caution">
    <text evidence="2">The sequence shown here is derived from an EMBL/GenBank/DDBJ whole genome shotgun (WGS) entry which is preliminary data.</text>
</comment>
<feature type="transmembrane region" description="Helical" evidence="1">
    <location>
        <begin position="43"/>
        <end position="68"/>
    </location>
</feature>
<keyword evidence="1" id="KW-0472">Membrane</keyword>
<organism evidence="2">
    <name type="scientific">Fervidicoccus fontis</name>
    <dbReference type="NCBI Taxonomy" id="683846"/>
    <lineage>
        <taxon>Archaea</taxon>
        <taxon>Thermoproteota</taxon>
        <taxon>Thermoprotei</taxon>
        <taxon>Fervidicoccales</taxon>
        <taxon>Fervidicoccaceae</taxon>
        <taxon>Fervidicoccus</taxon>
    </lineage>
</organism>
<keyword evidence="1" id="KW-0812">Transmembrane</keyword>
<dbReference type="EMBL" id="DSDY01000052">
    <property type="protein sequence ID" value="HDS10305.1"/>
    <property type="molecule type" value="Genomic_DNA"/>
</dbReference>
<name>A0A7C1I3K8_9CREN</name>
<gene>
    <name evidence="2" type="ORF">ENO04_01585</name>
</gene>
<reference evidence="2" key="1">
    <citation type="journal article" date="2020" name="mSystems">
        <title>Genome- and Community-Level Interaction Insights into Carbon Utilization and Element Cycling Functions of Hydrothermarchaeota in Hydrothermal Sediment.</title>
        <authorList>
            <person name="Zhou Z."/>
            <person name="Liu Y."/>
            <person name="Xu W."/>
            <person name="Pan J."/>
            <person name="Luo Z.H."/>
            <person name="Li M."/>
        </authorList>
    </citation>
    <scope>NUCLEOTIDE SEQUENCE [LARGE SCALE GENOMIC DNA]</scope>
    <source>
        <strain evidence="2">SpSt-123</strain>
    </source>
</reference>
<protein>
    <submittedName>
        <fullName evidence="2">Uncharacterized protein</fullName>
    </submittedName>
</protein>